<dbReference type="OrthoDB" id="5476461at2"/>
<evidence type="ECO:0000259" key="4">
    <source>
        <dbReference type="PROSITE" id="PS50043"/>
    </source>
</evidence>
<evidence type="ECO:0000313" key="6">
    <source>
        <dbReference type="Proteomes" id="UP000239203"/>
    </source>
</evidence>
<dbReference type="Gene3D" id="1.25.40.10">
    <property type="entry name" value="Tetratricopeptide repeat domain"/>
    <property type="match status" value="1"/>
</dbReference>
<accession>A0A2S6GR08</accession>
<feature type="region of interest" description="Disordered" evidence="3">
    <location>
        <begin position="846"/>
        <end position="930"/>
    </location>
</feature>
<feature type="compositionally biased region" description="Low complexity" evidence="3">
    <location>
        <begin position="846"/>
        <end position="874"/>
    </location>
</feature>
<dbReference type="RefSeq" id="WP_146108051.1">
    <property type="nucleotide sequence ID" value="NZ_CP154825.1"/>
</dbReference>
<dbReference type="SMART" id="SM00421">
    <property type="entry name" value="HTH_LUXR"/>
    <property type="match status" value="1"/>
</dbReference>
<dbReference type="SUPFAM" id="SSF52540">
    <property type="entry name" value="P-loop containing nucleoside triphosphate hydrolases"/>
    <property type="match status" value="1"/>
</dbReference>
<evidence type="ECO:0000256" key="1">
    <source>
        <dbReference type="ARBA" id="ARBA00022741"/>
    </source>
</evidence>
<reference evidence="5 6" key="1">
    <citation type="submission" date="2018-02" db="EMBL/GenBank/DDBJ databases">
        <title>Genomic Encyclopedia of Archaeal and Bacterial Type Strains, Phase II (KMG-II): from individual species to whole genera.</title>
        <authorList>
            <person name="Goeker M."/>
        </authorList>
    </citation>
    <scope>NUCLEOTIDE SEQUENCE [LARGE SCALE GENOMIC DNA]</scope>
    <source>
        <strain evidence="5 6">YU 961-1</strain>
    </source>
</reference>
<dbReference type="PROSITE" id="PS50043">
    <property type="entry name" value="HTH_LUXR_2"/>
    <property type="match status" value="1"/>
</dbReference>
<proteinExistence type="predicted"/>
<dbReference type="Pfam" id="PF13191">
    <property type="entry name" value="AAA_16"/>
    <property type="match status" value="1"/>
</dbReference>
<dbReference type="GO" id="GO:0006355">
    <property type="term" value="P:regulation of DNA-templated transcription"/>
    <property type="evidence" value="ECO:0007669"/>
    <property type="project" value="InterPro"/>
</dbReference>
<dbReference type="GO" id="GO:0005737">
    <property type="term" value="C:cytoplasm"/>
    <property type="evidence" value="ECO:0007669"/>
    <property type="project" value="TreeGrafter"/>
</dbReference>
<dbReference type="GO" id="GO:0004016">
    <property type="term" value="F:adenylate cyclase activity"/>
    <property type="evidence" value="ECO:0007669"/>
    <property type="project" value="TreeGrafter"/>
</dbReference>
<dbReference type="GO" id="GO:0003677">
    <property type="term" value="F:DNA binding"/>
    <property type="evidence" value="ECO:0007669"/>
    <property type="project" value="InterPro"/>
</dbReference>
<sequence>MPTMPRLGSGIPLVARGRELRRLRTALEGAAAGRASAVLLAGDAGIGKTRMTEEIGVIARDLGARVLTGRCLDAGETGLPYLPVAEALAQVREHAQSRPALGRLFPEVALPASPEPGGQVAAIATSVWGTRAEQDIGQLQLFDAVHGLLNDLAERAPLLLVLEDLHWADASTRSLLSFLLSRLRSQRMLVLGTYRSDDLHRRHPLRPLLAELVRLPQVERIELAPFGTADARAFVTALAEERLPEPVLREVAGRSEGNAFFAEELLAAYSMSDSVGIPANLVDVLLARVERLNPATQGVVRIASVAGRRVRDAQLRAVADLEDGDLETALREAVAHHVLVPGDGEHYAFRHALLREAVYTDLLPGERVRLHAAYARVLATDSDSRGVAAALAHHSMESHALPAALAASVAATWEAERLGAPAESLDHAERALKLWNAVPADQRPTKVDELTLLRHASWVAGMSGDPERAVAFAKSAVAAAKAAGDTVTPERAATLHRRLAEAMYYIDGREEEAMAAVEQAWAMLADRPDSSDQAWVLTAYATILRSVGRLEESRLHARRALDVARRVGARGPEVDALATLAVLDEADGQAVEARQRLAEVIPRAGEIGAISTELRARYFLCVNLYESGLLDQAAGVVDAGVERARATGLTWSAYGTELRVIQVVIRYVRGDWDGAEAAAEPPGHRVSSTVSARLASVGANIAVARGRFAEAERLVTELRSDWHRDIQIPLVAGGVAAELAAWRGRPDRAVDGVREALDWIAQAGEQWMMATIRLAAHGIAAHADLATTARRAGHPVDAHVAEGERLMSLARQTAANGRPRTGTLGPEGRAWLARGEAELTRLHGPAADTAAPSASSAPAGPLAATTPAADGGTTNDPRSPRPDTPGTSTRASHTQAIAPLESGTPASTGSAVTGLPETDGSTTGGPGRAAPVAGAVAALTRDPGGATVDTGDATLLGGPDGSGTAEAHLDRPDVEAWQRAVAAFGYGAVYEQALCRRRLAEALLGRDDRDPAAEQLRLADEVATRLAAKPLSDALRRTARRARIALGDAVVVRDEVDPFTPRERAVLTLVAAGRTNRQVGEELFISEKTVSVHLSRIMAKLGASRRAEAVAVAYDRGLLSEASGQR</sequence>
<dbReference type="SUPFAM" id="SSF48452">
    <property type="entry name" value="TPR-like"/>
    <property type="match status" value="1"/>
</dbReference>
<dbReference type="InterPro" id="IPR027417">
    <property type="entry name" value="P-loop_NTPase"/>
</dbReference>
<keyword evidence="1" id="KW-0547">Nucleotide-binding</keyword>
<dbReference type="Pfam" id="PF00196">
    <property type="entry name" value="GerE"/>
    <property type="match status" value="1"/>
</dbReference>
<dbReference type="PANTHER" id="PTHR16305:SF35">
    <property type="entry name" value="TRANSCRIPTIONAL ACTIVATOR DOMAIN"/>
    <property type="match status" value="1"/>
</dbReference>
<protein>
    <submittedName>
        <fullName evidence="5">Regulatory LuxR family protein</fullName>
    </submittedName>
</protein>
<keyword evidence="2" id="KW-0067">ATP-binding</keyword>
<dbReference type="CDD" id="cd06170">
    <property type="entry name" value="LuxR_C_like"/>
    <property type="match status" value="1"/>
</dbReference>
<evidence type="ECO:0000256" key="2">
    <source>
        <dbReference type="ARBA" id="ARBA00022840"/>
    </source>
</evidence>
<feature type="compositionally biased region" description="Polar residues" evidence="3">
    <location>
        <begin position="885"/>
        <end position="895"/>
    </location>
</feature>
<dbReference type="InterPro" id="IPR011990">
    <property type="entry name" value="TPR-like_helical_dom_sf"/>
</dbReference>
<dbReference type="InterPro" id="IPR000792">
    <property type="entry name" value="Tscrpt_reg_LuxR_C"/>
</dbReference>
<feature type="domain" description="HTH luxR-type" evidence="4">
    <location>
        <begin position="1052"/>
        <end position="1117"/>
    </location>
</feature>
<keyword evidence="6" id="KW-1185">Reference proteome</keyword>
<dbReference type="Proteomes" id="UP000239203">
    <property type="component" value="Unassembled WGS sequence"/>
</dbReference>
<evidence type="ECO:0000313" key="5">
    <source>
        <dbReference type="EMBL" id="PPK67640.1"/>
    </source>
</evidence>
<dbReference type="InterPro" id="IPR036388">
    <property type="entry name" value="WH-like_DNA-bd_sf"/>
</dbReference>
<dbReference type="InterPro" id="IPR041664">
    <property type="entry name" value="AAA_16"/>
</dbReference>
<name>A0A2S6GR08_9PSEU</name>
<dbReference type="InterPro" id="IPR016032">
    <property type="entry name" value="Sig_transdc_resp-reg_C-effctor"/>
</dbReference>
<gene>
    <name evidence="5" type="ORF">CLV40_107306</name>
</gene>
<dbReference type="GO" id="GO:0005524">
    <property type="term" value="F:ATP binding"/>
    <property type="evidence" value="ECO:0007669"/>
    <property type="project" value="UniProtKB-KW"/>
</dbReference>
<dbReference type="PROSITE" id="PS00622">
    <property type="entry name" value="HTH_LUXR_1"/>
    <property type="match status" value="1"/>
</dbReference>
<dbReference type="PRINTS" id="PR00038">
    <property type="entry name" value="HTHLUXR"/>
</dbReference>
<dbReference type="EMBL" id="PTIX01000007">
    <property type="protein sequence ID" value="PPK67640.1"/>
    <property type="molecule type" value="Genomic_DNA"/>
</dbReference>
<evidence type="ECO:0000256" key="3">
    <source>
        <dbReference type="SAM" id="MobiDB-lite"/>
    </source>
</evidence>
<dbReference type="AlphaFoldDB" id="A0A2S6GR08"/>
<organism evidence="5 6">
    <name type="scientific">Actinokineospora auranticolor</name>
    <dbReference type="NCBI Taxonomy" id="155976"/>
    <lineage>
        <taxon>Bacteria</taxon>
        <taxon>Bacillati</taxon>
        <taxon>Actinomycetota</taxon>
        <taxon>Actinomycetes</taxon>
        <taxon>Pseudonocardiales</taxon>
        <taxon>Pseudonocardiaceae</taxon>
        <taxon>Actinokineospora</taxon>
    </lineage>
</organism>
<dbReference type="Gene3D" id="1.10.10.10">
    <property type="entry name" value="Winged helix-like DNA-binding domain superfamily/Winged helix DNA-binding domain"/>
    <property type="match status" value="1"/>
</dbReference>
<dbReference type="PANTHER" id="PTHR16305">
    <property type="entry name" value="TESTICULAR SOLUBLE ADENYLYL CYCLASE"/>
    <property type="match status" value="1"/>
</dbReference>
<comment type="caution">
    <text evidence="5">The sequence shown here is derived from an EMBL/GenBank/DDBJ whole genome shotgun (WGS) entry which is preliminary data.</text>
</comment>
<dbReference type="SUPFAM" id="SSF46894">
    <property type="entry name" value="C-terminal effector domain of the bipartite response regulators"/>
    <property type="match status" value="1"/>
</dbReference>